<evidence type="ECO:0000313" key="1">
    <source>
        <dbReference type="EMBL" id="NNH74086.1"/>
    </source>
</evidence>
<proteinExistence type="predicted"/>
<dbReference type="AlphaFoldDB" id="A0A849C8F0"/>
<accession>A0A849C8F0</accession>
<name>A0A849C8F0_9NOCA</name>
<organism evidence="1 2">
    <name type="scientific">Nocardia uniformis</name>
    <dbReference type="NCBI Taxonomy" id="53432"/>
    <lineage>
        <taxon>Bacteria</taxon>
        <taxon>Bacillati</taxon>
        <taxon>Actinomycetota</taxon>
        <taxon>Actinomycetes</taxon>
        <taxon>Mycobacteriales</taxon>
        <taxon>Nocardiaceae</taxon>
        <taxon>Nocardia</taxon>
    </lineage>
</organism>
<reference evidence="1 2" key="1">
    <citation type="submission" date="2020-05" db="EMBL/GenBank/DDBJ databases">
        <title>MicrobeNet Type strains.</title>
        <authorList>
            <person name="Nicholson A.C."/>
        </authorList>
    </citation>
    <scope>NUCLEOTIDE SEQUENCE [LARGE SCALE GENOMIC DNA]</scope>
    <source>
        <strain evidence="1 2">JCM 3224</strain>
    </source>
</reference>
<protein>
    <submittedName>
        <fullName evidence="1">Uncharacterized protein</fullName>
    </submittedName>
</protein>
<sequence>MRTTEKLTVTVSKPVAGAARAEAERSGETLSALTNAALREYLIRRAIADEPDTDPEWLEAAARTLVEDEAGR</sequence>
<dbReference type="Proteomes" id="UP000586827">
    <property type="component" value="Unassembled WGS sequence"/>
</dbReference>
<gene>
    <name evidence="1" type="ORF">HLB23_30245</name>
</gene>
<keyword evidence="2" id="KW-1185">Reference proteome</keyword>
<evidence type="ECO:0000313" key="2">
    <source>
        <dbReference type="Proteomes" id="UP000586827"/>
    </source>
</evidence>
<dbReference type="RefSeq" id="WP_067516788.1">
    <property type="nucleotide sequence ID" value="NZ_JABELX010000012.1"/>
</dbReference>
<dbReference type="EMBL" id="JABELX010000012">
    <property type="protein sequence ID" value="NNH74086.1"/>
    <property type="molecule type" value="Genomic_DNA"/>
</dbReference>
<comment type="caution">
    <text evidence="1">The sequence shown here is derived from an EMBL/GenBank/DDBJ whole genome shotgun (WGS) entry which is preliminary data.</text>
</comment>